<dbReference type="InterPro" id="IPR018834">
    <property type="entry name" value="DNA/RNA-bd_Est1-type"/>
</dbReference>
<feature type="domain" description="Telomerase activating protein Est1-like N-terminal" evidence="4">
    <location>
        <begin position="72"/>
        <end position="187"/>
    </location>
</feature>
<dbReference type="PANTHER" id="PTHR15696">
    <property type="entry name" value="SMG-7 SUPPRESSOR WITH MORPHOLOGICAL EFFECT ON GENITALIA PROTEIN 7"/>
    <property type="match status" value="1"/>
</dbReference>
<dbReference type="RefSeq" id="XP_040657150.1">
    <property type="nucleotide sequence ID" value="XM_040802117.1"/>
</dbReference>
<feature type="compositionally biased region" description="Basic and acidic residues" evidence="2">
    <location>
        <begin position="252"/>
        <end position="268"/>
    </location>
</feature>
<dbReference type="InterPro" id="IPR045153">
    <property type="entry name" value="Est1/Ebs1-like"/>
</dbReference>
<feature type="domain" description="DNA/RNA-binding" evidence="3">
    <location>
        <begin position="197"/>
        <end position="474"/>
    </location>
</feature>
<evidence type="ECO:0000313" key="5">
    <source>
        <dbReference type="EMBL" id="KYK57798.1"/>
    </source>
</evidence>
<dbReference type="PANTHER" id="PTHR15696:SF36">
    <property type="entry name" value="NONSENSE-MEDIATED MRNA DECAY FACTOR"/>
    <property type="match status" value="1"/>
</dbReference>
<protein>
    <recommendedName>
        <fullName evidence="1">Nonsense-mediated mRNA decay factor</fullName>
    </recommendedName>
</protein>
<dbReference type="InterPro" id="IPR011990">
    <property type="entry name" value="TPR-like_helical_dom_sf"/>
</dbReference>
<reference evidence="5 6" key="1">
    <citation type="journal article" date="2016" name="Sci. Rep.">
        <title>Insights into Adaptations to a Near-Obligate Nematode Endoparasitic Lifestyle from the Finished Genome of Drechmeria coniospora.</title>
        <authorList>
            <person name="Zhang L."/>
            <person name="Zhou Z."/>
            <person name="Guo Q."/>
            <person name="Fokkens L."/>
            <person name="Miskei M."/>
            <person name="Pocsi I."/>
            <person name="Zhang W."/>
            <person name="Chen M."/>
            <person name="Wang L."/>
            <person name="Sun Y."/>
            <person name="Donzelli B.G."/>
            <person name="Gibson D.M."/>
            <person name="Nelson D.R."/>
            <person name="Luo J.G."/>
            <person name="Rep M."/>
            <person name="Liu H."/>
            <person name="Yang S."/>
            <person name="Wang J."/>
            <person name="Krasnoff S.B."/>
            <person name="Xu Y."/>
            <person name="Molnar I."/>
            <person name="Lin M."/>
        </authorList>
    </citation>
    <scope>NUCLEOTIDE SEQUENCE [LARGE SCALE GENOMIC DNA]</scope>
    <source>
        <strain evidence="5 6">ARSEF 6962</strain>
    </source>
</reference>
<dbReference type="InterPro" id="IPR019458">
    <property type="entry name" value="Est1-like_N"/>
</dbReference>
<dbReference type="Pfam" id="PF10374">
    <property type="entry name" value="EST1"/>
    <property type="match status" value="1"/>
</dbReference>
<dbReference type="EMBL" id="LAYC01000002">
    <property type="protein sequence ID" value="KYK57798.1"/>
    <property type="molecule type" value="Genomic_DNA"/>
</dbReference>
<feature type="region of interest" description="Disordered" evidence="2">
    <location>
        <begin position="251"/>
        <end position="276"/>
    </location>
</feature>
<dbReference type="InParanoid" id="A0A151GL25"/>
<comment type="function">
    <text evidence="1">Plays a role in nonsense-mediated mRNA decay.</text>
</comment>
<keyword evidence="1" id="KW-0539">Nucleus</keyword>
<dbReference type="STRING" id="98403.A0A151GL25"/>
<gene>
    <name evidence="5" type="ORF">DCS_04811</name>
</gene>
<name>A0A151GL25_DRECN</name>
<accession>A0A151GL25</accession>
<evidence type="ECO:0000259" key="4">
    <source>
        <dbReference type="Pfam" id="PF10374"/>
    </source>
</evidence>
<dbReference type="SUPFAM" id="SSF48452">
    <property type="entry name" value="TPR-like"/>
    <property type="match status" value="1"/>
</dbReference>
<evidence type="ECO:0000256" key="1">
    <source>
        <dbReference type="RuleBase" id="RU369098"/>
    </source>
</evidence>
<dbReference type="GeneID" id="63717454"/>
<evidence type="ECO:0000259" key="3">
    <source>
        <dbReference type="Pfam" id="PF10373"/>
    </source>
</evidence>
<evidence type="ECO:0000313" key="6">
    <source>
        <dbReference type="Proteomes" id="UP000076580"/>
    </source>
</evidence>
<dbReference type="Pfam" id="PF10373">
    <property type="entry name" value="EST1_DNA_bind"/>
    <property type="match status" value="1"/>
</dbReference>
<comment type="subcellular location">
    <subcellularLocation>
        <location evidence="1">Nucleus</location>
    </subcellularLocation>
</comment>
<organism evidence="5 6">
    <name type="scientific">Drechmeria coniospora</name>
    <name type="common">Nematophagous fungus</name>
    <name type="synonym">Meria coniospora</name>
    <dbReference type="NCBI Taxonomy" id="98403"/>
    <lineage>
        <taxon>Eukaryota</taxon>
        <taxon>Fungi</taxon>
        <taxon>Dikarya</taxon>
        <taxon>Ascomycota</taxon>
        <taxon>Pezizomycotina</taxon>
        <taxon>Sordariomycetes</taxon>
        <taxon>Hypocreomycetidae</taxon>
        <taxon>Hypocreales</taxon>
        <taxon>Ophiocordycipitaceae</taxon>
        <taxon>Drechmeria</taxon>
    </lineage>
</organism>
<dbReference type="Proteomes" id="UP000076580">
    <property type="component" value="Chromosome 02"/>
</dbReference>
<comment type="caution">
    <text evidence="5">The sequence shown here is derived from an EMBL/GenBank/DDBJ whole genome shotgun (WGS) entry which is preliminary data.</text>
</comment>
<dbReference type="GO" id="GO:0005634">
    <property type="term" value="C:nucleus"/>
    <property type="evidence" value="ECO:0007669"/>
    <property type="project" value="UniProtKB-SubCell"/>
</dbReference>
<evidence type="ECO:0000256" key="2">
    <source>
        <dbReference type="SAM" id="MobiDB-lite"/>
    </source>
</evidence>
<keyword evidence="1" id="KW-0866">Nonsense-mediated mRNA decay</keyword>
<dbReference type="GO" id="GO:0000184">
    <property type="term" value="P:nuclear-transcribed mRNA catabolic process, nonsense-mediated decay"/>
    <property type="evidence" value="ECO:0007669"/>
    <property type="project" value="UniProtKB-KW"/>
</dbReference>
<dbReference type="Gene3D" id="1.25.40.10">
    <property type="entry name" value="Tetratricopeptide repeat domain"/>
    <property type="match status" value="1"/>
</dbReference>
<proteinExistence type="predicted"/>
<dbReference type="AlphaFoldDB" id="A0A151GL25"/>
<keyword evidence="6" id="KW-1185">Reference proteome</keyword>
<sequence length="942" mass="104215">MATATSQAAISWSQATKTRKSIQKRLERLQADVGSGVDLSHFETIDSLLEKFRLGCVQAIFSDVKYAAKAGTEEALWDMHVAINAEYRRVLKRPKNNAHVVERRKADKMYHNFLRIAQKFYIGYVQRLSARYDIPELKRVAYGIDARQIASADSISPVPSDLGHLVLDSCHSTLLHLGDLARYRTQAKHRPSGYDMALTYYGLARHLMPRSGFAFHQIGIVHLDSGNHLDVVYNFYRSRAAEVPHPNAKSNLEAEFRTLRRPNSDKNRPKSSTPDPLGTWFIKLHARFYQGEPFSQQAELEEEIMHRLEMACRIPTSADMLLKMALINISAYEIASSLFAESMNESASRSSQFALRFNARFLSTLCRVLDSELRQAISDKEEPSSESAVVELPNVVVCLLPTLRVYCIWLGTRQQELFAAADAFGAVVPTLAQRLTDVFTLLCEITYGRQNLTLCPYLLPEDLEIRGVRPLAGEQVPERCRVFCDNAGALKPYLHDPSQRMDQEDFARVLDVLCCAYFLAEDCPSPIVCRAGKDRLIFEYKPGMTAVASQSHSTTAVLAENLPVNKTPESRQPQARTSNALDRCNTMAEHSATDSDQGPATEDHAEMTVMAMLTPFLKPPTPQPGHHTRSPSESSYGMHTNTANDVFASAPGYATPKTMALSGLIAPYPWAWNDMPKPDLHQEAAASAGKAFIRANPNSSLRESMPAGFATNDDPFVTRTSADPILTAGSNFGLDVYPTWAGENAQRGQLPQSPAVNRIASKSPFTSGLGSSSMAGWNQVQGQPQWSPREYDQAVASSGTTYFSHPSSLYQGTPNNLGHGLSENGHSGSDQYHNATNDMNSSLHLSQAHTSESALAYDGSVFRRAQAESALCTWLLFYFEQGTPQVETLQGLCQYEFANAVEYGLPSLRFTATPTATPSCVASANAQTLPRETPIRRNVPFW</sequence>